<dbReference type="GO" id="GO:0048278">
    <property type="term" value="P:vesicle docking"/>
    <property type="evidence" value="ECO:0007669"/>
    <property type="project" value="TreeGrafter"/>
</dbReference>
<dbReference type="GO" id="GO:0012505">
    <property type="term" value="C:endomembrane system"/>
    <property type="evidence" value="ECO:0007669"/>
    <property type="project" value="TreeGrafter"/>
</dbReference>
<gene>
    <name evidence="4" type="ORF">QYE76_028796</name>
</gene>
<evidence type="ECO:0000313" key="4">
    <source>
        <dbReference type="EMBL" id="KAK1605123.1"/>
    </source>
</evidence>
<keyword evidence="1" id="KW-0813">Transport</keyword>
<keyword evidence="2" id="KW-1133">Transmembrane helix</keyword>
<name>A0AAD8QLM1_LOLMU</name>
<dbReference type="SMART" id="SM00503">
    <property type="entry name" value="SynN"/>
    <property type="match status" value="1"/>
</dbReference>
<sequence>MSFQDLEAGALRRPPLQLPQVIAHAVFHINTKVATLRNLGDALGTPKDTPALRSRLRVTRAEAARLAKITSRKLNQAADVSADATERIAPDSKSKLATDFEAALRDFQQVLHRIVAVERPIISAHAAAAALTVETQQQLLATGMEHHEAILIERELGILEAQHAITDIDDMLRNLGTLVDQQDGSVDHVMCDIEKIAAEQEISGMVETPATRSSERCLMAFVLGLFLFIFVLVLYGISFISS</sequence>
<dbReference type="AlphaFoldDB" id="A0AAD8QLM1"/>
<keyword evidence="2" id="KW-0812">Transmembrane</keyword>
<protein>
    <recommendedName>
        <fullName evidence="3">Syntaxin N-terminal domain-containing protein</fullName>
    </recommendedName>
</protein>
<organism evidence="4 5">
    <name type="scientific">Lolium multiflorum</name>
    <name type="common">Italian ryegrass</name>
    <name type="synonym">Lolium perenne subsp. multiflorum</name>
    <dbReference type="NCBI Taxonomy" id="4521"/>
    <lineage>
        <taxon>Eukaryota</taxon>
        <taxon>Viridiplantae</taxon>
        <taxon>Streptophyta</taxon>
        <taxon>Embryophyta</taxon>
        <taxon>Tracheophyta</taxon>
        <taxon>Spermatophyta</taxon>
        <taxon>Magnoliopsida</taxon>
        <taxon>Liliopsida</taxon>
        <taxon>Poales</taxon>
        <taxon>Poaceae</taxon>
        <taxon>BOP clade</taxon>
        <taxon>Pooideae</taxon>
        <taxon>Poodae</taxon>
        <taxon>Poeae</taxon>
        <taxon>Poeae Chloroplast Group 2 (Poeae type)</taxon>
        <taxon>Loliodinae</taxon>
        <taxon>Loliinae</taxon>
        <taxon>Lolium</taxon>
    </lineage>
</organism>
<reference evidence="4" key="1">
    <citation type="submission" date="2023-07" db="EMBL/GenBank/DDBJ databases">
        <title>A chromosome-level genome assembly of Lolium multiflorum.</title>
        <authorList>
            <person name="Chen Y."/>
            <person name="Copetti D."/>
            <person name="Kolliker R."/>
            <person name="Studer B."/>
        </authorList>
    </citation>
    <scope>NUCLEOTIDE SEQUENCE</scope>
    <source>
        <strain evidence="4">02402/16</strain>
        <tissue evidence="4">Leaf</tissue>
    </source>
</reference>
<dbReference type="Proteomes" id="UP001231189">
    <property type="component" value="Unassembled WGS sequence"/>
</dbReference>
<dbReference type="GO" id="GO:0006906">
    <property type="term" value="P:vesicle fusion"/>
    <property type="evidence" value="ECO:0007669"/>
    <property type="project" value="TreeGrafter"/>
</dbReference>
<dbReference type="GO" id="GO:0000149">
    <property type="term" value="F:SNARE binding"/>
    <property type="evidence" value="ECO:0007669"/>
    <property type="project" value="TreeGrafter"/>
</dbReference>
<comment type="caution">
    <text evidence="4">The sequence shown here is derived from an EMBL/GenBank/DDBJ whole genome shotgun (WGS) entry which is preliminary data.</text>
</comment>
<keyword evidence="5" id="KW-1185">Reference proteome</keyword>
<dbReference type="PANTHER" id="PTHR19957:SF398">
    <property type="entry name" value="SYNTAXIN-23"/>
    <property type="match status" value="1"/>
</dbReference>
<dbReference type="Gene3D" id="1.20.5.110">
    <property type="match status" value="1"/>
</dbReference>
<proteinExistence type="predicted"/>
<dbReference type="InterPro" id="IPR010989">
    <property type="entry name" value="SNARE"/>
</dbReference>
<dbReference type="InterPro" id="IPR045242">
    <property type="entry name" value="Syntaxin"/>
</dbReference>
<keyword evidence="1" id="KW-0653">Protein transport</keyword>
<feature type="domain" description="Syntaxin N-terminal" evidence="3">
    <location>
        <begin position="7"/>
        <end position="119"/>
    </location>
</feature>
<dbReference type="InterPro" id="IPR006011">
    <property type="entry name" value="Syntaxin_N"/>
</dbReference>
<dbReference type="Pfam" id="PF14523">
    <property type="entry name" value="Syntaxin_2"/>
    <property type="match status" value="1"/>
</dbReference>
<dbReference type="SUPFAM" id="SSF47661">
    <property type="entry name" value="t-snare proteins"/>
    <property type="match status" value="1"/>
</dbReference>
<accession>A0AAD8QLM1</accession>
<evidence type="ECO:0000313" key="5">
    <source>
        <dbReference type="Proteomes" id="UP001231189"/>
    </source>
</evidence>
<dbReference type="GO" id="GO:0031201">
    <property type="term" value="C:SNARE complex"/>
    <property type="evidence" value="ECO:0007669"/>
    <property type="project" value="TreeGrafter"/>
</dbReference>
<dbReference type="PANTHER" id="PTHR19957">
    <property type="entry name" value="SYNTAXIN"/>
    <property type="match status" value="1"/>
</dbReference>
<dbReference type="GO" id="GO:0006886">
    <property type="term" value="P:intracellular protein transport"/>
    <property type="evidence" value="ECO:0007669"/>
    <property type="project" value="TreeGrafter"/>
</dbReference>
<dbReference type="Gene3D" id="1.20.58.70">
    <property type="match status" value="1"/>
</dbReference>
<keyword evidence="2" id="KW-0472">Membrane</keyword>
<evidence type="ECO:0000259" key="3">
    <source>
        <dbReference type="SMART" id="SM00503"/>
    </source>
</evidence>
<feature type="transmembrane region" description="Helical" evidence="2">
    <location>
        <begin position="218"/>
        <end position="240"/>
    </location>
</feature>
<dbReference type="EMBL" id="JAUUTY010000007">
    <property type="protein sequence ID" value="KAK1605123.1"/>
    <property type="molecule type" value="Genomic_DNA"/>
</dbReference>
<evidence type="ECO:0000256" key="2">
    <source>
        <dbReference type="SAM" id="Phobius"/>
    </source>
</evidence>
<dbReference type="GO" id="GO:0005484">
    <property type="term" value="F:SNAP receptor activity"/>
    <property type="evidence" value="ECO:0007669"/>
    <property type="project" value="TreeGrafter"/>
</dbReference>
<evidence type="ECO:0000256" key="1">
    <source>
        <dbReference type="ARBA" id="ARBA00022927"/>
    </source>
</evidence>